<keyword evidence="1" id="KW-0472">Membrane</keyword>
<dbReference type="RefSeq" id="WP_144277604.1">
    <property type="nucleotide sequence ID" value="NZ_CP041730.1"/>
</dbReference>
<keyword evidence="3" id="KW-1185">Reference proteome</keyword>
<feature type="transmembrane region" description="Helical" evidence="1">
    <location>
        <begin position="135"/>
        <end position="161"/>
    </location>
</feature>
<dbReference type="PANTHER" id="PTHR39165:SF1">
    <property type="entry name" value="DUF456 DOMAIN-CONTAINING PROTEIN"/>
    <property type="match status" value="1"/>
</dbReference>
<dbReference type="PANTHER" id="PTHR39165">
    <property type="entry name" value="IG HYPOTHETICAL 17883"/>
    <property type="match status" value="1"/>
</dbReference>
<accession>A0A516SDG7</accession>
<feature type="transmembrane region" description="Helical" evidence="1">
    <location>
        <begin position="52"/>
        <end position="75"/>
    </location>
</feature>
<reference evidence="3" key="1">
    <citation type="submission" date="2019-07" db="EMBL/GenBank/DDBJ databases">
        <title>Chitinimonas sp. nov., isolated from Ny-Alesund, arctica soil.</title>
        <authorList>
            <person name="Xu Q."/>
            <person name="Peng F."/>
        </authorList>
    </citation>
    <scope>NUCLEOTIDE SEQUENCE [LARGE SCALE GENOMIC DNA]</scope>
    <source>
        <strain evidence="3">R3-44</strain>
    </source>
</reference>
<evidence type="ECO:0000313" key="3">
    <source>
        <dbReference type="Proteomes" id="UP000317550"/>
    </source>
</evidence>
<dbReference type="InterPro" id="IPR007403">
    <property type="entry name" value="DUF456"/>
</dbReference>
<dbReference type="Proteomes" id="UP000317550">
    <property type="component" value="Chromosome"/>
</dbReference>
<organism evidence="2 3">
    <name type="scientific">Chitinimonas arctica</name>
    <dbReference type="NCBI Taxonomy" id="2594795"/>
    <lineage>
        <taxon>Bacteria</taxon>
        <taxon>Pseudomonadati</taxon>
        <taxon>Pseudomonadota</taxon>
        <taxon>Betaproteobacteria</taxon>
        <taxon>Neisseriales</taxon>
        <taxon>Chitinibacteraceae</taxon>
        <taxon>Chitinimonas</taxon>
    </lineage>
</organism>
<evidence type="ECO:0000313" key="2">
    <source>
        <dbReference type="EMBL" id="QDQ26205.1"/>
    </source>
</evidence>
<dbReference type="EMBL" id="CP041730">
    <property type="protein sequence ID" value="QDQ26205.1"/>
    <property type="molecule type" value="Genomic_DNA"/>
</dbReference>
<proteinExistence type="predicted"/>
<protein>
    <submittedName>
        <fullName evidence="2">DUF456 domain-containing protein</fullName>
    </submittedName>
</protein>
<keyword evidence="1" id="KW-0812">Transmembrane</keyword>
<keyword evidence="1" id="KW-1133">Transmembrane helix</keyword>
<dbReference type="Pfam" id="PF04306">
    <property type="entry name" value="DUF456"/>
    <property type="match status" value="1"/>
</dbReference>
<evidence type="ECO:0000256" key="1">
    <source>
        <dbReference type="SAM" id="Phobius"/>
    </source>
</evidence>
<sequence>MDYPYLAGWALAILLMLAGFAGNLLPLLPAVPLLLAGCLLGAWLDDFERVGWAWLAALGLIGVLMMLVDLVAGAWGAGKVGASRQAVLGATLGTLVGILFGIPGLIFGPFVGAVLGELTVRNDALHAGKVGLGTWLGILLGTVFKLSLSLLMVGLFALAYWW</sequence>
<feature type="transmembrane region" description="Helical" evidence="1">
    <location>
        <begin position="87"/>
        <end position="115"/>
    </location>
</feature>
<name>A0A516SDG7_9NEIS</name>
<dbReference type="KEGG" id="cari:FNU76_07445"/>
<gene>
    <name evidence="2" type="ORF">FNU76_07445</name>
</gene>
<dbReference type="AlphaFoldDB" id="A0A516SDG7"/>